<keyword evidence="1" id="KW-0808">Transferase</keyword>
<evidence type="ECO:0000313" key="2">
    <source>
        <dbReference type="EMBL" id="CYX29221.1"/>
    </source>
</evidence>
<evidence type="ECO:0000313" key="4">
    <source>
        <dbReference type="Proteomes" id="UP000071601"/>
    </source>
</evidence>
<evidence type="ECO:0000313" key="3">
    <source>
        <dbReference type="EMBL" id="MDX5037144.1"/>
    </source>
</evidence>
<dbReference type="EMBL" id="JAWWZK010000003">
    <property type="protein sequence ID" value="MDX5037144.1"/>
    <property type="molecule type" value="Genomic_DNA"/>
</dbReference>
<proteinExistence type="predicted"/>
<dbReference type="Proteomes" id="UP000071765">
    <property type="component" value="Unassembled WGS sequence"/>
</dbReference>
<evidence type="ECO:0000313" key="5">
    <source>
        <dbReference type="Proteomes" id="UP000071765"/>
    </source>
</evidence>
<dbReference type="EMBL" id="FIIN01000003">
    <property type="protein sequence ID" value="CYV77790.1"/>
    <property type="molecule type" value="Genomic_DNA"/>
</dbReference>
<dbReference type="RefSeq" id="WP_153596297.1">
    <property type="nucleotide sequence ID" value="NZ_BCCM01000026.1"/>
</dbReference>
<name>A0A0Z8UI99_STRSU</name>
<dbReference type="GO" id="GO:0004674">
    <property type="term" value="F:protein serine/threonine kinase activity"/>
    <property type="evidence" value="ECO:0007669"/>
    <property type="project" value="UniProtKB-KW"/>
</dbReference>
<reference evidence="4 5" key="1">
    <citation type="submission" date="2016-02" db="EMBL/GenBank/DDBJ databases">
        <authorList>
            <consortium name="Pathogen Informatics"/>
        </authorList>
    </citation>
    <scope>NUCLEOTIDE SEQUENCE [LARGE SCALE GENOMIC DNA]</scope>
    <source>
        <strain evidence="1 5">LSS90</strain>
        <strain evidence="2 4">SS985</strain>
    </source>
</reference>
<evidence type="ECO:0000313" key="1">
    <source>
        <dbReference type="EMBL" id="CYV77790.1"/>
    </source>
</evidence>
<organism evidence="1 5">
    <name type="scientific">Streptococcus suis</name>
    <dbReference type="NCBI Taxonomy" id="1307"/>
    <lineage>
        <taxon>Bacteria</taxon>
        <taxon>Bacillati</taxon>
        <taxon>Bacillota</taxon>
        <taxon>Bacilli</taxon>
        <taxon>Lactobacillales</taxon>
        <taxon>Streptococcaceae</taxon>
        <taxon>Streptococcus</taxon>
    </lineage>
</organism>
<gene>
    <name evidence="1" type="ORF">ERS132452_00788</name>
    <name evidence="2" type="ORF">ERS132525_00302</name>
    <name evidence="3" type="ORF">SHY70_02450</name>
</gene>
<dbReference type="EMBL" id="FILR01000002">
    <property type="protein sequence ID" value="CYX29221.1"/>
    <property type="molecule type" value="Genomic_DNA"/>
</dbReference>
<sequence>MKQDEFRKIIDYIKERSKWKDADFQTWRLVLKRALSSPATTLEEFIINEEGIE</sequence>
<keyword evidence="1" id="KW-0418">Kinase</keyword>
<dbReference type="AlphaFoldDB" id="A0A0Z8UI99"/>
<dbReference type="Proteomes" id="UP000071601">
    <property type="component" value="Unassembled WGS sequence"/>
</dbReference>
<keyword evidence="1" id="KW-0723">Serine/threonine-protein kinase</keyword>
<reference evidence="3" key="2">
    <citation type="submission" date="2023-11" db="EMBL/GenBank/DDBJ databases">
        <title>Antimicrobial resistance in invasive Streptococcus suis isolated in Spain and the associated genetic mechanisms.</title>
        <authorList>
            <person name="Uruen C."/>
            <person name="Arenas J.A."/>
        </authorList>
    </citation>
    <scope>NUCLEOTIDE SEQUENCE</scope>
    <source>
        <strain evidence="3">Ss_70</strain>
    </source>
</reference>
<protein>
    <submittedName>
        <fullName evidence="1">Serine/threonine protein kinase-like protein</fullName>
    </submittedName>
</protein>
<dbReference type="Proteomes" id="UP001270004">
    <property type="component" value="Unassembled WGS sequence"/>
</dbReference>
<accession>A0A0Z8UI99</accession>